<accession>A0A0H4I1I4</accession>
<dbReference type="SUPFAM" id="SSF56112">
    <property type="entry name" value="Protein kinase-like (PK-like)"/>
    <property type="match status" value="1"/>
</dbReference>
<dbReference type="InterPro" id="IPR002575">
    <property type="entry name" value="Aminoglycoside_PTrfase"/>
</dbReference>
<dbReference type="InterPro" id="IPR051678">
    <property type="entry name" value="AGP_Transferase"/>
</dbReference>
<dbReference type="Gene3D" id="3.90.1200.10">
    <property type="match status" value="1"/>
</dbReference>
<keyword evidence="3" id="KW-1185">Reference proteome</keyword>
<dbReference type="AlphaFoldDB" id="A0A0H4I1I4"/>
<organism evidence="2 3">
    <name type="scientific">Marinobacter psychrophilus</name>
    <dbReference type="NCBI Taxonomy" id="330734"/>
    <lineage>
        <taxon>Bacteria</taxon>
        <taxon>Pseudomonadati</taxon>
        <taxon>Pseudomonadota</taxon>
        <taxon>Gammaproteobacteria</taxon>
        <taxon>Pseudomonadales</taxon>
        <taxon>Marinobacteraceae</taxon>
        <taxon>Marinobacter</taxon>
    </lineage>
</organism>
<dbReference type="GO" id="GO:0016740">
    <property type="term" value="F:transferase activity"/>
    <property type="evidence" value="ECO:0007669"/>
    <property type="project" value="UniProtKB-KW"/>
</dbReference>
<dbReference type="PATRIC" id="fig|330734.3.peg.2239"/>
<dbReference type="PANTHER" id="PTHR21310:SF57">
    <property type="entry name" value="BLR2944 PROTEIN"/>
    <property type="match status" value="1"/>
</dbReference>
<gene>
    <name evidence="2" type="ORF">ABA45_10650</name>
</gene>
<evidence type="ECO:0000259" key="1">
    <source>
        <dbReference type="Pfam" id="PF01636"/>
    </source>
</evidence>
<dbReference type="KEGG" id="mpq:ABA45_10650"/>
<dbReference type="Proteomes" id="UP000036406">
    <property type="component" value="Chromosome"/>
</dbReference>
<evidence type="ECO:0000313" key="2">
    <source>
        <dbReference type="EMBL" id="AKO52804.1"/>
    </source>
</evidence>
<evidence type="ECO:0000313" key="3">
    <source>
        <dbReference type="Proteomes" id="UP000036406"/>
    </source>
</evidence>
<proteinExistence type="predicted"/>
<sequence>MNISQNSLASQQDIPEAPQGWQQSLERYFSNVVLNGKATITDMKRLSGGAIQENWLLSVLVQGGDSAGENRWVLRTDSSSVVQVSMSRGHEYAVLNAVYEAGVQVPAPLWLCSDLDVIGREFFVMQAVDGTATGHRLVKDDSLVPDRSALCRELGRNLAKLHTIRPPRESLAFLLAPGADPVRSIIAQYLDFLDELPQAFPVIEWGLRWLHTNKPNPIEPCLIHRDFRTGNFMVDQGSISGILDWEFTAWGDWREDIGWLTAKCWRFGNNANVAGGIGNVSDLMAGYSDICPREISPEELRYWQIMAHVRWAIIAVQQAERHLSDQQHSLELALTGRLVPELEHNILTLIGDY</sequence>
<dbReference type="RefSeq" id="WP_048385987.1">
    <property type="nucleotide sequence ID" value="NZ_CP011494.1"/>
</dbReference>
<dbReference type="Pfam" id="PF01636">
    <property type="entry name" value="APH"/>
    <property type="match status" value="1"/>
</dbReference>
<dbReference type="STRING" id="330734.ABA45_10650"/>
<dbReference type="EMBL" id="CP011494">
    <property type="protein sequence ID" value="AKO52804.1"/>
    <property type="molecule type" value="Genomic_DNA"/>
</dbReference>
<feature type="domain" description="Aminoglycoside phosphotransferase" evidence="1">
    <location>
        <begin position="43"/>
        <end position="278"/>
    </location>
</feature>
<dbReference type="PANTHER" id="PTHR21310">
    <property type="entry name" value="AMINOGLYCOSIDE PHOSPHOTRANSFERASE-RELATED-RELATED"/>
    <property type="match status" value="1"/>
</dbReference>
<dbReference type="InterPro" id="IPR011009">
    <property type="entry name" value="Kinase-like_dom_sf"/>
</dbReference>
<name>A0A0H4I1I4_9GAMM</name>
<dbReference type="InterPro" id="IPR041726">
    <property type="entry name" value="ACAD10_11_N"/>
</dbReference>
<protein>
    <submittedName>
        <fullName evidence="2">Aminoglycoside phosphotransferase</fullName>
    </submittedName>
</protein>
<dbReference type="CDD" id="cd05154">
    <property type="entry name" value="ACAD10_11_N-like"/>
    <property type="match status" value="1"/>
</dbReference>
<keyword evidence="2" id="KW-0808">Transferase</keyword>
<dbReference type="Gene3D" id="3.30.200.20">
    <property type="entry name" value="Phosphorylase Kinase, domain 1"/>
    <property type="match status" value="1"/>
</dbReference>
<reference evidence="2 3" key="1">
    <citation type="submission" date="2015-05" db="EMBL/GenBank/DDBJ databases">
        <title>Complete genome of Marinobacter psychrophilus strain 20041T isolated from sea-ice of the Canadian Basin.</title>
        <authorList>
            <person name="Song L."/>
            <person name="Ren L."/>
            <person name="Yu Y."/>
            <person name="Wang X."/>
        </authorList>
    </citation>
    <scope>NUCLEOTIDE SEQUENCE [LARGE SCALE GENOMIC DNA]</scope>
    <source>
        <strain evidence="2 3">20041</strain>
    </source>
</reference>